<dbReference type="PANTHER" id="PTHR43648">
    <property type="entry name" value="ELECTRON TRANSFER FLAVOPROTEIN BETA SUBUNIT LYSINE METHYLTRANSFERASE"/>
    <property type="match status" value="1"/>
</dbReference>
<evidence type="ECO:0000256" key="4">
    <source>
        <dbReference type="ARBA" id="ARBA00022679"/>
    </source>
</evidence>
<comment type="caution">
    <text evidence="7">The sequence shown here is derived from an EMBL/GenBank/DDBJ whole genome shotgun (WGS) entry which is preliminary data.</text>
</comment>
<dbReference type="HAMAP" id="MF_00735">
    <property type="entry name" value="Methyltr_PrmA"/>
    <property type="match status" value="1"/>
</dbReference>
<feature type="binding site" evidence="6">
    <location>
        <position position="174"/>
    </location>
    <ligand>
        <name>S-adenosyl-L-methionine</name>
        <dbReference type="ChEBI" id="CHEBI:59789"/>
    </ligand>
</feature>
<dbReference type="GO" id="GO:0032259">
    <property type="term" value="P:methylation"/>
    <property type="evidence" value="ECO:0007669"/>
    <property type="project" value="UniProtKB-KW"/>
</dbReference>
<sequence>MKKWLELELPAEAGWHDTVSAEMFALGCTGITEKEERLLAVFEDTDSRALIEAVASRIRRYRPDFEARAIKINIIPAENWNENWKAHFKPFRLGKHVVVRPDWESATLREGDIELIITPKMAFGTGHHETTRLILRLLEAYDLENKKVLDAGTGSGILAIYAARRGAAGVTAFDNDPEAMENAAENGLINGVQNNIRWLTGDIGVVPAEAYDLIVANINRNVLLEIAGKLSAYAARGGTLILSGLLLTDERTVLTAYRERGWRPCGREEEGEWLALKFKWQEGEK</sequence>
<feature type="binding site" evidence="6">
    <location>
        <position position="217"/>
    </location>
    <ligand>
        <name>S-adenosyl-L-methionine</name>
        <dbReference type="ChEBI" id="CHEBI:59789"/>
    </ligand>
</feature>
<name>A0A7V1LNC2_CALAY</name>
<evidence type="ECO:0000256" key="6">
    <source>
        <dbReference type="HAMAP-Rule" id="MF_00735"/>
    </source>
</evidence>
<comment type="function">
    <text evidence="6">Methylates ribosomal protein L11.</text>
</comment>
<dbReference type="GO" id="GO:0005737">
    <property type="term" value="C:cytoplasm"/>
    <property type="evidence" value="ECO:0007669"/>
    <property type="project" value="UniProtKB-SubCell"/>
</dbReference>
<comment type="catalytic activity">
    <reaction evidence="6">
        <text>L-lysyl-[protein] + 3 S-adenosyl-L-methionine = N(6),N(6),N(6)-trimethyl-L-lysyl-[protein] + 3 S-adenosyl-L-homocysteine + 3 H(+)</text>
        <dbReference type="Rhea" id="RHEA:54192"/>
        <dbReference type="Rhea" id="RHEA-COMP:9752"/>
        <dbReference type="Rhea" id="RHEA-COMP:13826"/>
        <dbReference type="ChEBI" id="CHEBI:15378"/>
        <dbReference type="ChEBI" id="CHEBI:29969"/>
        <dbReference type="ChEBI" id="CHEBI:57856"/>
        <dbReference type="ChEBI" id="CHEBI:59789"/>
        <dbReference type="ChEBI" id="CHEBI:61961"/>
    </reaction>
</comment>
<feature type="binding site" evidence="6">
    <location>
        <position position="152"/>
    </location>
    <ligand>
        <name>S-adenosyl-L-methionine</name>
        <dbReference type="ChEBI" id="CHEBI:59789"/>
    </ligand>
</feature>
<keyword evidence="4 6" id="KW-0808">Transferase</keyword>
<keyword evidence="2 6" id="KW-0963">Cytoplasm</keyword>
<reference evidence="7" key="1">
    <citation type="journal article" date="2020" name="mSystems">
        <title>Genome- and Community-Level Interaction Insights into Carbon Utilization and Element Cycling Functions of Hydrothermarchaeota in Hydrothermal Sediment.</title>
        <authorList>
            <person name="Zhou Z."/>
            <person name="Liu Y."/>
            <person name="Xu W."/>
            <person name="Pan J."/>
            <person name="Luo Z.H."/>
            <person name="Li M."/>
        </authorList>
    </citation>
    <scope>NUCLEOTIDE SEQUENCE [LARGE SCALE GENOMIC DNA]</scope>
    <source>
        <strain evidence="7">HyVt-456</strain>
    </source>
</reference>
<evidence type="ECO:0000256" key="3">
    <source>
        <dbReference type="ARBA" id="ARBA00022603"/>
    </source>
</evidence>
<dbReference type="PANTHER" id="PTHR43648:SF1">
    <property type="entry name" value="ELECTRON TRANSFER FLAVOPROTEIN BETA SUBUNIT LYSINE METHYLTRANSFERASE"/>
    <property type="match status" value="1"/>
</dbReference>
<dbReference type="NCBIfam" id="NF001785">
    <property type="entry name" value="PRK00517.2-2"/>
    <property type="match status" value="1"/>
</dbReference>
<dbReference type="InterPro" id="IPR050078">
    <property type="entry name" value="Ribosomal_L11_MeTrfase_PrmA"/>
</dbReference>
<evidence type="ECO:0000256" key="1">
    <source>
        <dbReference type="ARBA" id="ARBA00009741"/>
    </source>
</evidence>
<dbReference type="GO" id="GO:0008276">
    <property type="term" value="F:protein methyltransferase activity"/>
    <property type="evidence" value="ECO:0007669"/>
    <property type="project" value="UniProtKB-UniRule"/>
</dbReference>
<evidence type="ECO:0000256" key="2">
    <source>
        <dbReference type="ARBA" id="ARBA00022490"/>
    </source>
</evidence>
<gene>
    <name evidence="6" type="primary">prmA</name>
    <name evidence="7" type="ORF">ENJ10_10965</name>
</gene>
<dbReference type="SUPFAM" id="SSF53335">
    <property type="entry name" value="S-adenosyl-L-methionine-dependent methyltransferases"/>
    <property type="match status" value="1"/>
</dbReference>
<dbReference type="AlphaFoldDB" id="A0A7V1LNC2"/>
<dbReference type="Gene3D" id="3.40.50.150">
    <property type="entry name" value="Vaccinia Virus protein VP39"/>
    <property type="match status" value="1"/>
</dbReference>
<comment type="similarity">
    <text evidence="1 6">Belongs to the methyltransferase superfamily. PrmA family.</text>
</comment>
<dbReference type="GO" id="GO:0005840">
    <property type="term" value="C:ribosome"/>
    <property type="evidence" value="ECO:0007669"/>
    <property type="project" value="UniProtKB-KW"/>
</dbReference>
<accession>A0A7V1LNC2</accession>
<dbReference type="EC" id="2.1.1.-" evidence="6"/>
<feature type="binding site" evidence="6">
    <location>
        <position position="131"/>
    </location>
    <ligand>
        <name>S-adenosyl-L-methionine</name>
        <dbReference type="ChEBI" id="CHEBI:59789"/>
    </ligand>
</feature>
<dbReference type="EMBL" id="DRLD01000306">
    <property type="protein sequence ID" value="HED11198.1"/>
    <property type="molecule type" value="Genomic_DNA"/>
</dbReference>
<evidence type="ECO:0000313" key="7">
    <source>
        <dbReference type="EMBL" id="HED11198.1"/>
    </source>
</evidence>
<organism evidence="7">
    <name type="scientific">Caldithrix abyssi</name>
    <dbReference type="NCBI Taxonomy" id="187145"/>
    <lineage>
        <taxon>Bacteria</taxon>
        <taxon>Pseudomonadati</taxon>
        <taxon>Calditrichota</taxon>
        <taxon>Calditrichia</taxon>
        <taxon>Calditrichales</taxon>
        <taxon>Calditrichaceae</taxon>
        <taxon>Caldithrix</taxon>
    </lineage>
</organism>
<evidence type="ECO:0000256" key="5">
    <source>
        <dbReference type="ARBA" id="ARBA00022691"/>
    </source>
</evidence>
<dbReference type="InterPro" id="IPR029063">
    <property type="entry name" value="SAM-dependent_MTases_sf"/>
</dbReference>
<comment type="subcellular location">
    <subcellularLocation>
        <location evidence="6">Cytoplasm</location>
    </subcellularLocation>
</comment>
<dbReference type="InterPro" id="IPR004498">
    <property type="entry name" value="Ribosomal_PrmA_MeTrfase"/>
</dbReference>
<proteinExistence type="inferred from homology"/>
<keyword evidence="3 6" id="KW-0489">Methyltransferase</keyword>
<dbReference type="Pfam" id="PF06325">
    <property type="entry name" value="PrmA"/>
    <property type="match status" value="1"/>
</dbReference>
<dbReference type="Proteomes" id="UP000886005">
    <property type="component" value="Unassembled WGS sequence"/>
</dbReference>
<keyword evidence="7" id="KW-0687">Ribonucleoprotein</keyword>
<keyword evidence="5 6" id="KW-0949">S-adenosyl-L-methionine</keyword>
<protein>
    <recommendedName>
        <fullName evidence="6">Ribosomal protein L11 methyltransferase</fullName>
        <shortName evidence="6">L11 Mtase</shortName>
        <ecNumber evidence="6">2.1.1.-</ecNumber>
    </recommendedName>
</protein>
<keyword evidence="7" id="KW-0689">Ribosomal protein</keyword>
<dbReference type="CDD" id="cd02440">
    <property type="entry name" value="AdoMet_MTases"/>
    <property type="match status" value="1"/>
</dbReference>
<dbReference type="PIRSF" id="PIRSF000401">
    <property type="entry name" value="RPL11_MTase"/>
    <property type="match status" value="1"/>
</dbReference>